<feature type="transmembrane region" description="Helical" evidence="1">
    <location>
        <begin position="30"/>
        <end position="49"/>
    </location>
</feature>
<keyword evidence="1" id="KW-0812">Transmembrane</keyword>
<dbReference type="InterPro" id="IPR058379">
    <property type="entry name" value="DUF8066"/>
</dbReference>
<organism evidence="2 3">
    <name type="scientific">Halorientalis persicus</name>
    <dbReference type="NCBI Taxonomy" id="1367881"/>
    <lineage>
        <taxon>Archaea</taxon>
        <taxon>Methanobacteriati</taxon>
        <taxon>Methanobacteriota</taxon>
        <taxon>Stenosarchaea group</taxon>
        <taxon>Halobacteria</taxon>
        <taxon>Halobacteriales</taxon>
        <taxon>Haloarculaceae</taxon>
        <taxon>Halorientalis</taxon>
    </lineage>
</organism>
<dbReference type="AlphaFoldDB" id="A0A1H8KC63"/>
<name>A0A1H8KC63_9EURY</name>
<dbReference type="Proteomes" id="UP000198775">
    <property type="component" value="Unassembled WGS sequence"/>
</dbReference>
<sequence>MLASNAGFGATLTVAMLAVLYSLLIVQQPLLGALVASWIIGLYVVWRFVKWFAFAYRRRTAAVESMADSLETLAEQDEAGPVFEGDDRDR</sequence>
<accession>A0A1H8KC63</accession>
<dbReference type="EMBL" id="FOCX01000006">
    <property type="protein sequence ID" value="SEN90570.1"/>
    <property type="molecule type" value="Genomic_DNA"/>
</dbReference>
<keyword evidence="1" id="KW-0472">Membrane</keyword>
<dbReference type="Pfam" id="PF26262">
    <property type="entry name" value="DUF8066"/>
    <property type="match status" value="1"/>
</dbReference>
<keyword evidence="3" id="KW-1185">Reference proteome</keyword>
<reference evidence="3" key="1">
    <citation type="submission" date="2016-10" db="EMBL/GenBank/DDBJ databases">
        <authorList>
            <person name="Varghese N."/>
            <person name="Submissions S."/>
        </authorList>
    </citation>
    <scope>NUCLEOTIDE SEQUENCE [LARGE SCALE GENOMIC DNA]</scope>
    <source>
        <strain evidence="3">IBRC-M 10043</strain>
    </source>
</reference>
<keyword evidence="1" id="KW-1133">Transmembrane helix</keyword>
<protein>
    <submittedName>
        <fullName evidence="2">Uncharacterized protein</fullName>
    </submittedName>
</protein>
<evidence type="ECO:0000256" key="1">
    <source>
        <dbReference type="SAM" id="Phobius"/>
    </source>
</evidence>
<gene>
    <name evidence="2" type="ORF">SAMN05216388_100616</name>
</gene>
<evidence type="ECO:0000313" key="3">
    <source>
        <dbReference type="Proteomes" id="UP000198775"/>
    </source>
</evidence>
<evidence type="ECO:0000313" key="2">
    <source>
        <dbReference type="EMBL" id="SEN90570.1"/>
    </source>
</evidence>
<proteinExistence type="predicted"/>
<feature type="transmembrane region" description="Helical" evidence="1">
    <location>
        <begin position="7"/>
        <end position="24"/>
    </location>
</feature>